<dbReference type="GO" id="GO:0016853">
    <property type="term" value="F:isomerase activity"/>
    <property type="evidence" value="ECO:0007669"/>
    <property type="project" value="UniProtKB-ARBA"/>
</dbReference>
<dbReference type="GO" id="GO:0019752">
    <property type="term" value="P:carboxylic acid metabolic process"/>
    <property type="evidence" value="ECO:0007669"/>
    <property type="project" value="UniProtKB-ARBA"/>
</dbReference>
<dbReference type="RefSeq" id="WP_124584101.1">
    <property type="nucleotide sequence ID" value="NZ_QTQV01000025.1"/>
</dbReference>
<evidence type="ECO:0000256" key="3">
    <source>
        <dbReference type="ARBA" id="ARBA00022723"/>
    </source>
</evidence>
<dbReference type="GO" id="GO:0019628">
    <property type="term" value="P:urate catabolic process"/>
    <property type="evidence" value="ECO:0007669"/>
    <property type="project" value="UniProtKB-UniPathway"/>
</dbReference>
<sequence>MRFAAYEMNGFRGLAVERNGEWFGSSAEELDAPGDLDTMLAQGVDLVEVADRLARGARIDLDSVRLLPPFTHPNKILCVGLNYLDHSNETGFAKQTYPTVFARFTSSLIGHGEPIALPAQSTQLDYEGELAAVIGKGGRGISRERALDHVAGYSIFNDATLRDYQFRTPQWTMGKNFDGTGAFGPWFVTADELPAGCDGLRIQTRLNGEIVQDASTSDMIFDVATLVALLSDVMTLQPGDVIVTGTPAGIGMARDPQLWMKSGDVCEVAIERLGVLRNPVASAGDERTEPSLHLTVAPR</sequence>
<evidence type="ECO:0000313" key="8">
    <source>
        <dbReference type="Proteomes" id="UP000277921"/>
    </source>
</evidence>
<dbReference type="FunFam" id="3.90.850.10:FF:000002">
    <property type="entry name" value="2-hydroxyhepta-2,4-diene-1,7-dioate isomerase"/>
    <property type="match status" value="1"/>
</dbReference>
<comment type="cofactor">
    <cofactor evidence="1">
        <name>Mg(2+)</name>
        <dbReference type="ChEBI" id="CHEBI:18420"/>
    </cofactor>
</comment>
<keyword evidence="5" id="KW-0460">Magnesium</keyword>
<comment type="similarity">
    <text evidence="2">Belongs to the FAH family.</text>
</comment>
<dbReference type="Pfam" id="PF01557">
    <property type="entry name" value="FAA_hydrolase"/>
    <property type="match status" value="1"/>
</dbReference>
<dbReference type="InterPro" id="IPR051121">
    <property type="entry name" value="FAH"/>
</dbReference>
<gene>
    <name evidence="7" type="ORF">DF051_31965</name>
</gene>
<dbReference type="GO" id="GO:0016787">
    <property type="term" value="F:hydrolase activity"/>
    <property type="evidence" value="ECO:0007669"/>
    <property type="project" value="UniProtKB-KW"/>
</dbReference>
<name>A0A3N8P941_9BURK</name>
<dbReference type="GO" id="GO:0046872">
    <property type="term" value="F:metal ion binding"/>
    <property type="evidence" value="ECO:0007669"/>
    <property type="project" value="UniProtKB-KW"/>
</dbReference>
<dbReference type="PANTHER" id="PTHR42796:SF4">
    <property type="entry name" value="FUMARYLACETOACETATE HYDROLASE DOMAIN-CONTAINING PROTEIN 2A"/>
    <property type="match status" value="1"/>
</dbReference>
<comment type="caution">
    <text evidence="7">The sequence shown here is derived from an EMBL/GenBank/DDBJ whole genome shotgun (WGS) entry which is preliminary data.</text>
</comment>
<feature type="domain" description="Fumarylacetoacetase-like C-terminal" evidence="6">
    <location>
        <begin position="75"/>
        <end position="280"/>
    </location>
</feature>
<accession>A0A3N8P941</accession>
<dbReference type="Proteomes" id="UP000277921">
    <property type="component" value="Unassembled WGS sequence"/>
</dbReference>
<evidence type="ECO:0000256" key="1">
    <source>
        <dbReference type="ARBA" id="ARBA00001946"/>
    </source>
</evidence>
<proteinExistence type="inferred from homology"/>
<dbReference type="InterPro" id="IPR011234">
    <property type="entry name" value="Fumarylacetoacetase-like_C"/>
</dbReference>
<evidence type="ECO:0000259" key="6">
    <source>
        <dbReference type="Pfam" id="PF01557"/>
    </source>
</evidence>
<evidence type="ECO:0000256" key="5">
    <source>
        <dbReference type="ARBA" id="ARBA00022842"/>
    </source>
</evidence>
<dbReference type="UniPathway" id="UPA00394"/>
<dbReference type="InterPro" id="IPR036663">
    <property type="entry name" value="Fumarylacetoacetase_C_sf"/>
</dbReference>
<evidence type="ECO:0000313" key="7">
    <source>
        <dbReference type="EMBL" id="RQT08297.1"/>
    </source>
</evidence>
<keyword evidence="3" id="KW-0479">Metal-binding</keyword>
<dbReference type="SUPFAM" id="SSF56529">
    <property type="entry name" value="FAH"/>
    <property type="match status" value="1"/>
</dbReference>
<keyword evidence="4 7" id="KW-0378">Hydrolase</keyword>
<dbReference type="EMBL" id="QTQV01000025">
    <property type="protein sequence ID" value="RQT08297.1"/>
    <property type="molecule type" value="Genomic_DNA"/>
</dbReference>
<dbReference type="Gene3D" id="3.90.850.10">
    <property type="entry name" value="Fumarylacetoacetase-like, C-terminal domain"/>
    <property type="match status" value="1"/>
</dbReference>
<organism evidence="7 8">
    <name type="scientific">Burkholderia contaminans</name>
    <dbReference type="NCBI Taxonomy" id="488447"/>
    <lineage>
        <taxon>Bacteria</taxon>
        <taxon>Pseudomonadati</taxon>
        <taxon>Pseudomonadota</taxon>
        <taxon>Betaproteobacteria</taxon>
        <taxon>Burkholderiales</taxon>
        <taxon>Burkholderiaceae</taxon>
        <taxon>Burkholderia</taxon>
        <taxon>Burkholderia cepacia complex</taxon>
    </lineage>
</organism>
<dbReference type="AlphaFoldDB" id="A0A3N8P941"/>
<dbReference type="PANTHER" id="PTHR42796">
    <property type="entry name" value="FUMARYLACETOACETATE HYDROLASE DOMAIN-CONTAINING PROTEIN 2A-RELATED"/>
    <property type="match status" value="1"/>
</dbReference>
<protein>
    <submittedName>
        <fullName evidence="7">FAA hydrolase family protein</fullName>
    </submittedName>
</protein>
<evidence type="ECO:0000256" key="2">
    <source>
        <dbReference type="ARBA" id="ARBA00010211"/>
    </source>
</evidence>
<evidence type="ECO:0000256" key="4">
    <source>
        <dbReference type="ARBA" id="ARBA00022801"/>
    </source>
</evidence>
<reference evidence="7 8" key="1">
    <citation type="submission" date="2018-08" db="EMBL/GenBank/DDBJ databases">
        <title>Comparative analysis of Burkholderia isolates from Puerto Rico.</title>
        <authorList>
            <person name="Hall C."/>
            <person name="Sahl J."/>
            <person name="Wagner D."/>
        </authorList>
    </citation>
    <scope>NUCLEOTIDE SEQUENCE [LARGE SCALE GENOMIC DNA]</scope>
    <source>
        <strain evidence="7 8">Bp9025</strain>
    </source>
</reference>